<organism evidence="2">
    <name type="scientific">Arthroderma gypseum (strain ATCC MYA-4604 / CBS 118893)</name>
    <name type="common">Microsporum gypseum</name>
    <dbReference type="NCBI Taxonomy" id="535722"/>
    <lineage>
        <taxon>Eukaryota</taxon>
        <taxon>Fungi</taxon>
        <taxon>Dikarya</taxon>
        <taxon>Ascomycota</taxon>
        <taxon>Pezizomycotina</taxon>
        <taxon>Eurotiomycetes</taxon>
        <taxon>Eurotiomycetidae</taxon>
        <taxon>Onygenales</taxon>
        <taxon>Arthrodermataceae</taxon>
        <taxon>Nannizzia</taxon>
    </lineage>
</organism>
<dbReference type="Proteomes" id="UP000002669">
    <property type="component" value="Unassembled WGS sequence"/>
</dbReference>
<evidence type="ECO:0000313" key="1">
    <source>
        <dbReference type="EMBL" id="EFR01743.1"/>
    </source>
</evidence>
<sequence length="164" mass="19676">MEVFSGIKHAFDYLFRSRAEYKPLDGDQCIKIYLIMCDIEDDLSSFELEVDIRYRHRVDILNIIEKVRQSLRFEYGGVMPSEFIDIYPTKGLRWKSLPRTELEQFEGFLRKWLDETALENEFPFLRLDLKRGDRNVLFDTEKRASHTAEEMKKWLLARHGTLEF</sequence>
<dbReference type="RefSeq" id="XP_003172154.1">
    <property type="nucleotide sequence ID" value="XM_003172106.1"/>
</dbReference>
<dbReference type="eggNOG" id="ENOG502RQ5E">
    <property type="taxonomic scope" value="Eukaryota"/>
</dbReference>
<dbReference type="GeneID" id="10027422"/>
<accession>E4UWI7</accession>
<evidence type="ECO:0000313" key="2">
    <source>
        <dbReference type="Proteomes" id="UP000002669"/>
    </source>
</evidence>
<dbReference type="OrthoDB" id="10295564at2759"/>
<dbReference type="EMBL" id="DS989825">
    <property type="protein sequence ID" value="EFR01743.1"/>
    <property type="molecule type" value="Genomic_DNA"/>
</dbReference>
<proteinExistence type="predicted"/>
<dbReference type="HOGENOM" id="CLU_128288_0_0_1"/>
<name>E4UWI7_ARTGP</name>
<dbReference type="AlphaFoldDB" id="E4UWI7"/>
<keyword evidence="2" id="KW-1185">Reference proteome</keyword>
<gene>
    <name evidence="1" type="ORF">MGYG_04743</name>
</gene>
<dbReference type="OMA" id="REFFATP"/>
<protein>
    <submittedName>
        <fullName evidence="1">Uncharacterized protein</fullName>
    </submittedName>
</protein>
<reference evidence="2" key="1">
    <citation type="journal article" date="2012" name="MBio">
        <title>Comparative genome analysis of Trichophyton rubrum and related dermatophytes reveals candidate genes involved in infection.</title>
        <authorList>
            <person name="Martinez D.A."/>
            <person name="Oliver B.G."/>
            <person name="Graeser Y."/>
            <person name="Goldberg J.M."/>
            <person name="Li W."/>
            <person name="Martinez-Rossi N.M."/>
            <person name="Monod M."/>
            <person name="Shelest E."/>
            <person name="Barton R.C."/>
            <person name="Birch E."/>
            <person name="Brakhage A.A."/>
            <person name="Chen Z."/>
            <person name="Gurr S.J."/>
            <person name="Heiman D."/>
            <person name="Heitman J."/>
            <person name="Kosti I."/>
            <person name="Rossi A."/>
            <person name="Saif S."/>
            <person name="Samalova M."/>
            <person name="Saunders C.W."/>
            <person name="Shea T."/>
            <person name="Summerbell R.C."/>
            <person name="Xu J."/>
            <person name="Young S."/>
            <person name="Zeng Q."/>
            <person name="Birren B.W."/>
            <person name="Cuomo C.A."/>
            <person name="White T.C."/>
        </authorList>
    </citation>
    <scope>NUCLEOTIDE SEQUENCE [LARGE SCALE GENOMIC DNA]</scope>
    <source>
        <strain evidence="2">ATCC MYA-4604 / CBS 118893</strain>
    </source>
</reference>
<dbReference type="InParanoid" id="E4UWI7"/>
<dbReference type="VEuPathDB" id="FungiDB:MGYG_04743"/>